<proteinExistence type="predicted"/>
<evidence type="ECO:0000313" key="1">
    <source>
        <dbReference type="EMBL" id="VFU62022.1"/>
    </source>
</evidence>
<organism evidence="1">
    <name type="scientific">Salix viminalis</name>
    <name type="common">Common osier</name>
    <name type="synonym">Basket willow</name>
    <dbReference type="NCBI Taxonomy" id="40686"/>
    <lineage>
        <taxon>Eukaryota</taxon>
        <taxon>Viridiplantae</taxon>
        <taxon>Streptophyta</taxon>
        <taxon>Embryophyta</taxon>
        <taxon>Tracheophyta</taxon>
        <taxon>Spermatophyta</taxon>
        <taxon>Magnoliopsida</taxon>
        <taxon>eudicotyledons</taxon>
        <taxon>Gunneridae</taxon>
        <taxon>Pentapetalae</taxon>
        <taxon>rosids</taxon>
        <taxon>fabids</taxon>
        <taxon>Malpighiales</taxon>
        <taxon>Salicaceae</taxon>
        <taxon>Saliceae</taxon>
        <taxon>Salix</taxon>
    </lineage>
</organism>
<protein>
    <submittedName>
        <fullName evidence="1">Uncharacterized protein</fullName>
    </submittedName>
</protein>
<name>A0A6N2NIQ1_SALVM</name>
<dbReference type="EMBL" id="CAADRP010002151">
    <property type="protein sequence ID" value="VFU62022.1"/>
    <property type="molecule type" value="Genomic_DNA"/>
</dbReference>
<dbReference type="AlphaFoldDB" id="A0A6N2NIQ1"/>
<gene>
    <name evidence="1" type="ORF">SVIM_LOCUS466915</name>
</gene>
<sequence length="207" mass="23178">MIIIKLESPHELVKEESKTKKKNDRVKAKNTREDIQEGYMEIKDGRETRNHEYSFNNQIELVVDMLGICDSELKANRIRRDMIMTGTKRRTSGGGGNGGSTTGRTRIDTWFGDVLQTRRYIARLPTEIEDEREARSVEDSFRNQIALAVETLGICDIGLRASKTRRDMIMTGTKRRAIGGGGNGGSTSGRTRIDTVNTAITTINLVV</sequence>
<reference evidence="1" key="1">
    <citation type="submission" date="2019-03" db="EMBL/GenBank/DDBJ databases">
        <authorList>
            <person name="Mank J."/>
            <person name="Almeida P."/>
        </authorList>
    </citation>
    <scope>NUCLEOTIDE SEQUENCE</scope>
    <source>
        <strain evidence="1">78183</strain>
    </source>
</reference>
<accession>A0A6N2NIQ1</accession>